<name>A0AAE0ZEY3_9GAST</name>
<proteinExistence type="predicted"/>
<dbReference type="Proteomes" id="UP001283361">
    <property type="component" value="Unassembled WGS sequence"/>
</dbReference>
<comment type="caution">
    <text evidence="1">The sequence shown here is derived from an EMBL/GenBank/DDBJ whole genome shotgun (WGS) entry which is preliminary data.</text>
</comment>
<keyword evidence="2" id="KW-1185">Reference proteome</keyword>
<dbReference type="EMBL" id="JAWDGP010004170">
    <property type="protein sequence ID" value="KAK3767127.1"/>
    <property type="molecule type" value="Genomic_DNA"/>
</dbReference>
<dbReference type="AlphaFoldDB" id="A0AAE0ZEY3"/>
<evidence type="ECO:0000313" key="2">
    <source>
        <dbReference type="Proteomes" id="UP001283361"/>
    </source>
</evidence>
<sequence length="71" mass="8068">MTHWETSPIDTWQLVTARLAGCCLIEYKSCTARRRNVMTKGHLSQLINDGMRAGYVFLAIEETSKSAYSQK</sequence>
<evidence type="ECO:0000313" key="1">
    <source>
        <dbReference type="EMBL" id="KAK3767127.1"/>
    </source>
</evidence>
<organism evidence="1 2">
    <name type="scientific">Elysia crispata</name>
    <name type="common">lettuce slug</name>
    <dbReference type="NCBI Taxonomy" id="231223"/>
    <lineage>
        <taxon>Eukaryota</taxon>
        <taxon>Metazoa</taxon>
        <taxon>Spiralia</taxon>
        <taxon>Lophotrochozoa</taxon>
        <taxon>Mollusca</taxon>
        <taxon>Gastropoda</taxon>
        <taxon>Heterobranchia</taxon>
        <taxon>Euthyneura</taxon>
        <taxon>Panpulmonata</taxon>
        <taxon>Sacoglossa</taxon>
        <taxon>Placobranchoidea</taxon>
        <taxon>Plakobranchidae</taxon>
        <taxon>Elysia</taxon>
    </lineage>
</organism>
<protein>
    <submittedName>
        <fullName evidence="1">Uncharacterized protein</fullName>
    </submittedName>
</protein>
<gene>
    <name evidence="1" type="ORF">RRG08_017999</name>
</gene>
<reference evidence="1" key="1">
    <citation type="journal article" date="2023" name="G3 (Bethesda)">
        <title>A reference genome for the long-term kleptoplast-retaining sea slug Elysia crispata morphotype clarki.</title>
        <authorList>
            <person name="Eastman K.E."/>
            <person name="Pendleton A.L."/>
            <person name="Shaikh M.A."/>
            <person name="Suttiyut T."/>
            <person name="Ogas R."/>
            <person name="Tomko P."/>
            <person name="Gavelis G."/>
            <person name="Widhalm J.R."/>
            <person name="Wisecaver J.H."/>
        </authorList>
    </citation>
    <scope>NUCLEOTIDE SEQUENCE</scope>
    <source>
        <strain evidence="1">ECLA1</strain>
    </source>
</reference>
<accession>A0AAE0ZEY3</accession>